<protein>
    <submittedName>
        <fullName evidence="1">Uncharacterized protein</fullName>
    </submittedName>
</protein>
<proteinExistence type="predicted"/>
<accession>A0A075FLI9</accession>
<dbReference type="EMBL" id="KF900358">
    <property type="protein sequence ID" value="AIE92133.1"/>
    <property type="molecule type" value="Genomic_DNA"/>
</dbReference>
<sequence length="199" mass="22693">MDDSERDEWADDMFAEMAKMFEQMGMPIDVKALEEMMKRVTEQFEQMGIDPTKISNSQFKVESNVDPEELRRMMDSMMNTPGGFSDLFKKMGVNIEVEDQAEKAQAEVDEPEEAEVADLPGEDVYVLDGMMSATIDISRFLDIRHDDIELVLSSGGEVLQLMRKTQSHPLKRFILPEAVDQISEWNLNNGILDITFDLA</sequence>
<organism evidence="1">
    <name type="scientific">uncultured marine group II/III euryarchaeote AD1000_20_A10</name>
    <dbReference type="NCBI Taxonomy" id="1457734"/>
    <lineage>
        <taxon>Archaea</taxon>
        <taxon>Methanobacteriati</taxon>
        <taxon>Methanobacteriota</taxon>
        <taxon>environmental samples</taxon>
    </lineage>
</organism>
<name>A0A075FLI9_9EURY</name>
<dbReference type="AlphaFoldDB" id="A0A075FLI9"/>
<reference evidence="1" key="1">
    <citation type="journal article" date="2014" name="Genome Biol. Evol.">
        <title>Pangenome evidence for extensive interdomain horizontal transfer affecting lineage core and shell genes in uncultured planktonic thaumarchaeota and euryarchaeota.</title>
        <authorList>
            <person name="Deschamps P."/>
            <person name="Zivanovic Y."/>
            <person name="Moreira D."/>
            <person name="Rodriguez-Valera F."/>
            <person name="Lopez-Garcia P."/>
        </authorList>
    </citation>
    <scope>NUCLEOTIDE SEQUENCE</scope>
</reference>
<evidence type="ECO:0000313" key="1">
    <source>
        <dbReference type="EMBL" id="AIE92133.1"/>
    </source>
</evidence>